<dbReference type="RefSeq" id="XP_009045044.1">
    <property type="nucleotide sequence ID" value="XM_009046796.1"/>
</dbReference>
<dbReference type="OMA" id="YVSHACI"/>
<dbReference type="OrthoDB" id="244495at2759"/>
<comment type="similarity">
    <text evidence="1">Belongs to the CNPPD1 family.</text>
</comment>
<dbReference type="KEGG" id="lgi:LOTGIDRAFT_136530"/>
<dbReference type="AlphaFoldDB" id="V4AJ84"/>
<dbReference type="GeneID" id="20233817"/>
<dbReference type="Pfam" id="PF08613">
    <property type="entry name" value="Cyclin"/>
    <property type="match status" value="1"/>
</dbReference>
<dbReference type="CTD" id="20233817"/>
<dbReference type="PANTHER" id="PTHR15615:SF108">
    <property type="entry name" value="PROTEIN CNPPD1"/>
    <property type="match status" value="1"/>
</dbReference>
<dbReference type="GO" id="GO:0016538">
    <property type="term" value="F:cyclin-dependent protein serine/threonine kinase regulator activity"/>
    <property type="evidence" value="ECO:0007669"/>
    <property type="project" value="TreeGrafter"/>
</dbReference>
<dbReference type="GO" id="GO:0019901">
    <property type="term" value="F:protein kinase binding"/>
    <property type="evidence" value="ECO:0007669"/>
    <property type="project" value="InterPro"/>
</dbReference>
<dbReference type="InterPro" id="IPR013922">
    <property type="entry name" value="Cyclin_PHO80-like"/>
</dbReference>
<dbReference type="Proteomes" id="UP000030746">
    <property type="component" value="Unassembled WGS sequence"/>
</dbReference>
<dbReference type="PANTHER" id="PTHR15615">
    <property type="match status" value="1"/>
</dbReference>
<name>V4AJ84_LOTGI</name>
<sequence>ISDIAVDYFQDVAPRKFGRVDRILASSVTSRTRASPCSVMMSMIYAKRLRHKNPAYLDHMSSSDLFLISMMMASKFIYDDGVEEEVFNDEWAEAADLEISEINNLEQQFLQAIVSNS</sequence>
<proteinExistence type="inferred from homology"/>
<dbReference type="CDD" id="cd20557">
    <property type="entry name" value="CYCLIN_ScPCL1-like"/>
    <property type="match status" value="1"/>
</dbReference>
<evidence type="ECO:0000256" key="2">
    <source>
        <dbReference type="ARBA" id="ARBA00040808"/>
    </source>
</evidence>
<gene>
    <name evidence="3" type="ORF">LOTGIDRAFT_136530</name>
</gene>
<accession>V4AJ84</accession>
<evidence type="ECO:0000313" key="4">
    <source>
        <dbReference type="Proteomes" id="UP000030746"/>
    </source>
</evidence>
<evidence type="ECO:0000313" key="3">
    <source>
        <dbReference type="EMBL" id="ESP04234.1"/>
    </source>
</evidence>
<dbReference type="STRING" id="225164.V4AJ84"/>
<dbReference type="GO" id="GO:0005634">
    <property type="term" value="C:nucleus"/>
    <property type="evidence" value="ECO:0007669"/>
    <property type="project" value="TreeGrafter"/>
</dbReference>
<reference evidence="3 4" key="1">
    <citation type="journal article" date="2013" name="Nature">
        <title>Insights into bilaterian evolution from three spiralian genomes.</title>
        <authorList>
            <person name="Simakov O."/>
            <person name="Marletaz F."/>
            <person name="Cho S.J."/>
            <person name="Edsinger-Gonzales E."/>
            <person name="Havlak P."/>
            <person name="Hellsten U."/>
            <person name="Kuo D.H."/>
            <person name="Larsson T."/>
            <person name="Lv J."/>
            <person name="Arendt D."/>
            <person name="Savage R."/>
            <person name="Osoegawa K."/>
            <person name="de Jong P."/>
            <person name="Grimwood J."/>
            <person name="Chapman J.A."/>
            <person name="Shapiro H."/>
            <person name="Aerts A."/>
            <person name="Otillar R.P."/>
            <person name="Terry A.Y."/>
            <person name="Boore J.L."/>
            <person name="Grigoriev I.V."/>
            <person name="Lindberg D.R."/>
            <person name="Seaver E.C."/>
            <person name="Weisblat D.A."/>
            <person name="Putnam N.H."/>
            <person name="Rokhsar D.S."/>
        </authorList>
    </citation>
    <scope>NUCLEOTIDE SEQUENCE [LARGE SCALE GENOMIC DNA]</scope>
</reference>
<protein>
    <recommendedName>
        <fullName evidence="2">Protein CNPPD1</fullName>
    </recommendedName>
</protein>
<organism evidence="3 4">
    <name type="scientific">Lottia gigantea</name>
    <name type="common">Giant owl limpet</name>
    <dbReference type="NCBI Taxonomy" id="225164"/>
    <lineage>
        <taxon>Eukaryota</taxon>
        <taxon>Metazoa</taxon>
        <taxon>Spiralia</taxon>
        <taxon>Lophotrochozoa</taxon>
        <taxon>Mollusca</taxon>
        <taxon>Gastropoda</taxon>
        <taxon>Patellogastropoda</taxon>
        <taxon>Lottioidea</taxon>
        <taxon>Lottiidae</taxon>
        <taxon>Lottia</taxon>
    </lineage>
</organism>
<keyword evidence="4" id="KW-1185">Reference proteome</keyword>
<dbReference type="HOGENOM" id="CLU_2090790_0_0_1"/>
<dbReference type="GO" id="GO:0000307">
    <property type="term" value="C:cyclin-dependent protein kinase holoenzyme complex"/>
    <property type="evidence" value="ECO:0007669"/>
    <property type="project" value="TreeGrafter"/>
</dbReference>
<evidence type="ECO:0000256" key="1">
    <source>
        <dbReference type="ARBA" id="ARBA00038508"/>
    </source>
</evidence>
<dbReference type="EMBL" id="KB199835">
    <property type="protein sequence ID" value="ESP04234.1"/>
    <property type="molecule type" value="Genomic_DNA"/>
</dbReference>
<dbReference type="Gene3D" id="1.10.472.10">
    <property type="entry name" value="Cyclin-like"/>
    <property type="match status" value="1"/>
</dbReference>
<feature type="non-terminal residue" evidence="3">
    <location>
        <position position="1"/>
    </location>
</feature>